<feature type="region of interest" description="Disordered" evidence="9">
    <location>
        <begin position="19"/>
        <end position="42"/>
    </location>
</feature>
<accession>F1KXP1</accession>
<dbReference type="GO" id="GO:0010971">
    <property type="term" value="P:positive regulation of G2/M transition of mitotic cell cycle"/>
    <property type="evidence" value="ECO:0007669"/>
    <property type="project" value="TreeGrafter"/>
</dbReference>
<feature type="compositionally biased region" description="Polar residues" evidence="9">
    <location>
        <begin position="122"/>
        <end position="137"/>
    </location>
</feature>
<feature type="region of interest" description="Disordered" evidence="9">
    <location>
        <begin position="431"/>
        <end position="483"/>
    </location>
</feature>
<dbReference type="InterPro" id="IPR036873">
    <property type="entry name" value="Rhodanese-like_dom_sf"/>
</dbReference>
<dbReference type="SUPFAM" id="SSF52821">
    <property type="entry name" value="Rhodanese/Cell cycle control phosphatase"/>
    <property type="match status" value="1"/>
</dbReference>
<name>F1KXP1_ASCSU</name>
<dbReference type="AlphaFoldDB" id="F1KXP1"/>
<evidence type="ECO:0000256" key="2">
    <source>
        <dbReference type="ARBA" id="ARBA00022618"/>
    </source>
</evidence>
<feature type="domain" description="Rhodanese" evidence="10">
    <location>
        <begin position="273"/>
        <end position="382"/>
    </location>
</feature>
<evidence type="ECO:0000256" key="4">
    <source>
        <dbReference type="ARBA" id="ARBA00022801"/>
    </source>
</evidence>
<evidence type="ECO:0000256" key="7">
    <source>
        <dbReference type="ARBA" id="ARBA00051722"/>
    </source>
</evidence>
<organism evidence="11">
    <name type="scientific">Ascaris suum</name>
    <name type="common">Pig roundworm</name>
    <name type="synonym">Ascaris lumbricoides</name>
    <dbReference type="NCBI Taxonomy" id="6253"/>
    <lineage>
        <taxon>Eukaryota</taxon>
        <taxon>Metazoa</taxon>
        <taxon>Ecdysozoa</taxon>
        <taxon>Nematoda</taxon>
        <taxon>Chromadorea</taxon>
        <taxon>Rhabditida</taxon>
        <taxon>Spirurina</taxon>
        <taxon>Ascaridomorpha</taxon>
        <taxon>Ascaridoidea</taxon>
        <taxon>Ascarididae</taxon>
        <taxon>Ascaris</taxon>
    </lineage>
</organism>
<dbReference type="InterPro" id="IPR001763">
    <property type="entry name" value="Rhodanese-like_dom"/>
</dbReference>
<dbReference type="GO" id="GO:0005737">
    <property type="term" value="C:cytoplasm"/>
    <property type="evidence" value="ECO:0007669"/>
    <property type="project" value="TreeGrafter"/>
</dbReference>
<evidence type="ECO:0000259" key="10">
    <source>
        <dbReference type="PROSITE" id="PS50206"/>
    </source>
</evidence>
<keyword evidence="2 8" id="KW-0132">Cell division</keyword>
<comment type="similarity">
    <text evidence="1 8">Belongs to the MPI phosphatase family.</text>
</comment>
<dbReference type="Gene3D" id="3.40.250.10">
    <property type="entry name" value="Rhodanese-like domain"/>
    <property type="match status" value="1"/>
</dbReference>
<keyword evidence="6 8" id="KW-0131">Cell cycle</keyword>
<keyword evidence="5 8" id="KW-0904">Protein phosphatase</keyword>
<dbReference type="Pfam" id="PF00581">
    <property type="entry name" value="Rhodanese"/>
    <property type="match status" value="1"/>
</dbReference>
<evidence type="ECO:0000256" key="9">
    <source>
        <dbReference type="SAM" id="MobiDB-lite"/>
    </source>
</evidence>
<dbReference type="SMART" id="SM00450">
    <property type="entry name" value="RHOD"/>
    <property type="match status" value="1"/>
</dbReference>
<protein>
    <recommendedName>
        <fullName evidence="8">M-phase inducer phosphatase</fullName>
        <ecNumber evidence="8">3.1.3.48</ecNumber>
    </recommendedName>
</protein>
<dbReference type="GO" id="GO:0110032">
    <property type="term" value="P:positive regulation of G2/MI transition of meiotic cell cycle"/>
    <property type="evidence" value="ECO:0007669"/>
    <property type="project" value="TreeGrafter"/>
</dbReference>
<dbReference type="PANTHER" id="PTHR10828:SF76">
    <property type="entry name" value="M-PHASE INDUCER PHOSPHATASE"/>
    <property type="match status" value="1"/>
</dbReference>
<evidence type="ECO:0000256" key="3">
    <source>
        <dbReference type="ARBA" id="ARBA00022776"/>
    </source>
</evidence>
<evidence type="ECO:0000256" key="8">
    <source>
        <dbReference type="RuleBase" id="RU368028"/>
    </source>
</evidence>
<dbReference type="PANTHER" id="PTHR10828">
    <property type="entry name" value="M-PHASE INDUCER PHOSPHATASE DUAL SPECIFICITY PHOSPHATASE CDC25"/>
    <property type="match status" value="1"/>
</dbReference>
<dbReference type="GO" id="GO:0000086">
    <property type="term" value="P:G2/M transition of mitotic cell cycle"/>
    <property type="evidence" value="ECO:0007669"/>
    <property type="project" value="TreeGrafter"/>
</dbReference>
<dbReference type="GO" id="GO:0005634">
    <property type="term" value="C:nucleus"/>
    <property type="evidence" value="ECO:0007669"/>
    <property type="project" value="TreeGrafter"/>
</dbReference>
<proteinExistence type="evidence at transcript level"/>
<feature type="region of interest" description="Disordered" evidence="9">
    <location>
        <begin position="112"/>
        <end position="137"/>
    </location>
</feature>
<comment type="function">
    <text evidence="8">Tyrosine protein phosphatase which functions as a dosage-dependent inducer of mitotic progression.</text>
</comment>
<keyword evidence="4 8" id="KW-0378">Hydrolase</keyword>
<dbReference type="CDD" id="cd01530">
    <property type="entry name" value="Cdc25"/>
    <property type="match status" value="1"/>
</dbReference>
<reference evidence="11" key="1">
    <citation type="journal article" date="2011" name="Genome Res.">
        <title>Deep small RNA sequencing from the nematode Ascaris reveals conservation, functional diversification, and novel developmental profiles.</title>
        <authorList>
            <person name="Wang J."/>
            <person name="Czech B."/>
            <person name="Crunk A."/>
            <person name="Wallace A."/>
            <person name="Mitreva M."/>
            <person name="Hannon G.J."/>
            <person name="Davis R.E."/>
        </authorList>
    </citation>
    <scope>NUCLEOTIDE SEQUENCE</scope>
</reference>
<dbReference type="FunFam" id="3.40.250.10:FF:000021">
    <property type="entry name" value="M-phase inducer phosphatase cdc-25.2"/>
    <property type="match status" value="1"/>
</dbReference>
<dbReference type="EC" id="3.1.3.48" evidence="8"/>
<dbReference type="EMBL" id="JI167624">
    <property type="protein sequence ID" value="ADY42645.1"/>
    <property type="molecule type" value="mRNA"/>
</dbReference>
<dbReference type="PRINTS" id="PR00716">
    <property type="entry name" value="MPIPHPHTASE"/>
</dbReference>
<sequence length="483" mass="55495">MLKRDKELHKDRMSFDVYTDSECSHSSAYEDPDSRDSGVSMGADAASTTDFVFAHPYSGPLRKTSIQKNLLELDEEMEDLVLNELVAEFNEHESITDEKLKRISYRCADQSSSSSSRRTFGEITNSLSIPESPKSHFQNDLNRAKRLTQSKDITRRFSRHLSCFENRSTIVRKRTLCEETTIATKKINVDQQMGNEGECSHPRKFISFSRTMSSGVLERGEYAHIAIGQLPKMLHVEYSLETVSRPQVDSVAFKSIDGYVLAKLMWSMSVEEFSRKYVLIDCRYPYEYNGGHVKGAINLFDPSLVEEIFYPTSFEKFNEMRSRIPIFYCEFSQKRGPTMAAALRQFDRKRNEARYPDVDYKEIYLLDRGYKKFFEDGIYMQLCEPPAYVPMLSSPYKEDLKRYQMHRARSFSGFGTSVRMADMQRRGRLNFSVSVDGSGGSPRNPRRRDLFGSPFSPPNEKDETAITPSCSPTANPIRMASFS</sequence>
<evidence type="ECO:0000256" key="1">
    <source>
        <dbReference type="ARBA" id="ARBA00011065"/>
    </source>
</evidence>
<evidence type="ECO:0000256" key="5">
    <source>
        <dbReference type="ARBA" id="ARBA00022912"/>
    </source>
</evidence>
<dbReference type="InterPro" id="IPR000751">
    <property type="entry name" value="MPI_Phosphatase"/>
</dbReference>
<comment type="catalytic activity">
    <reaction evidence="7 8">
        <text>O-phospho-L-tyrosyl-[protein] + H2O = L-tyrosyl-[protein] + phosphate</text>
        <dbReference type="Rhea" id="RHEA:10684"/>
        <dbReference type="Rhea" id="RHEA-COMP:10136"/>
        <dbReference type="Rhea" id="RHEA-COMP:20101"/>
        <dbReference type="ChEBI" id="CHEBI:15377"/>
        <dbReference type="ChEBI" id="CHEBI:43474"/>
        <dbReference type="ChEBI" id="CHEBI:46858"/>
        <dbReference type="ChEBI" id="CHEBI:61978"/>
        <dbReference type="EC" id="3.1.3.48"/>
    </reaction>
</comment>
<keyword evidence="3 8" id="KW-0498">Mitosis</keyword>
<evidence type="ECO:0000313" key="11">
    <source>
        <dbReference type="EMBL" id="ADY42645.1"/>
    </source>
</evidence>
<dbReference type="PROSITE" id="PS50206">
    <property type="entry name" value="RHODANESE_3"/>
    <property type="match status" value="1"/>
</dbReference>
<dbReference type="GO" id="GO:0004725">
    <property type="term" value="F:protein tyrosine phosphatase activity"/>
    <property type="evidence" value="ECO:0007669"/>
    <property type="project" value="UniProtKB-UniRule"/>
</dbReference>
<dbReference type="GO" id="GO:0051301">
    <property type="term" value="P:cell division"/>
    <property type="evidence" value="ECO:0007669"/>
    <property type="project" value="UniProtKB-UniRule"/>
</dbReference>
<evidence type="ECO:0000256" key="6">
    <source>
        <dbReference type="ARBA" id="ARBA00023306"/>
    </source>
</evidence>